<dbReference type="PANTHER" id="PTHR30532">
    <property type="entry name" value="IRON III DICITRATE-BINDING PERIPLASMIC PROTEIN"/>
    <property type="match status" value="1"/>
</dbReference>
<feature type="chain" id="PRO_5037087716" evidence="6">
    <location>
        <begin position="29"/>
        <end position="309"/>
    </location>
</feature>
<organism evidence="8 9">
    <name type="scientific">Pelagibacterium lentulum</name>
    <dbReference type="NCBI Taxonomy" id="2029865"/>
    <lineage>
        <taxon>Bacteria</taxon>
        <taxon>Pseudomonadati</taxon>
        <taxon>Pseudomonadota</taxon>
        <taxon>Alphaproteobacteria</taxon>
        <taxon>Hyphomicrobiales</taxon>
        <taxon>Devosiaceae</taxon>
        <taxon>Pelagibacterium</taxon>
    </lineage>
</organism>
<dbReference type="Pfam" id="PF01497">
    <property type="entry name" value="Peripla_BP_2"/>
    <property type="match status" value="1"/>
</dbReference>
<protein>
    <submittedName>
        <fullName evidence="8">ABC transporter substrate-binding protein</fullName>
    </submittedName>
</protein>
<dbReference type="SUPFAM" id="SSF53807">
    <property type="entry name" value="Helical backbone' metal receptor"/>
    <property type="match status" value="1"/>
</dbReference>
<dbReference type="GO" id="GO:0030288">
    <property type="term" value="C:outer membrane-bounded periplasmic space"/>
    <property type="evidence" value="ECO:0007669"/>
    <property type="project" value="TreeGrafter"/>
</dbReference>
<dbReference type="InterPro" id="IPR051313">
    <property type="entry name" value="Bact_iron-sidero_bind"/>
</dbReference>
<comment type="caution">
    <text evidence="8">The sequence shown here is derived from an EMBL/GenBank/DDBJ whole genome shotgun (WGS) entry which is preliminary data.</text>
</comment>
<evidence type="ECO:0000256" key="5">
    <source>
        <dbReference type="ARBA" id="ARBA00022729"/>
    </source>
</evidence>
<evidence type="ECO:0000313" key="9">
    <source>
        <dbReference type="Proteomes" id="UP000596977"/>
    </source>
</evidence>
<dbReference type="InterPro" id="IPR033870">
    <property type="entry name" value="FatB"/>
</dbReference>
<dbReference type="CDD" id="cd01140">
    <property type="entry name" value="FatB"/>
    <property type="match status" value="1"/>
</dbReference>
<keyword evidence="9" id="KW-1185">Reference proteome</keyword>
<gene>
    <name evidence="8" type="ORF">GCM10011499_21480</name>
</gene>
<dbReference type="InterPro" id="IPR002491">
    <property type="entry name" value="ABC_transptr_periplasmic_BD"/>
</dbReference>
<sequence>MTISKLSHALMATSFLAASLALTAGASAQEITVTHAQGETTLPGVPETVFVIDWAAYDNLSALGVDIHGAPGSNIPSYMSDIVADDLINVGSLFEPDFEGIAAEQPDLIVVAARSSTSYPTLSQLAPTIDMSVDNNSFVEGVKHNIETLGEVFGIEGRAADLIVDLDAKVMQARALVEGQGTGLVIVTNAGNLGIYGPESRVAWIYNDLGFPSVFDDVDDRDHGGDAISFEYLLETDPDWLFVIDRDAGVGNEGAARSLLDNELIHQTTFWQNDQIIFLDPQAAYISMHGYSGLMLMLDQVIEGLSSAQ</sequence>
<evidence type="ECO:0000313" key="8">
    <source>
        <dbReference type="EMBL" id="GGA51168.1"/>
    </source>
</evidence>
<dbReference type="AlphaFoldDB" id="A0A916REN5"/>
<dbReference type="GO" id="GO:1901678">
    <property type="term" value="P:iron coordination entity transport"/>
    <property type="evidence" value="ECO:0007669"/>
    <property type="project" value="UniProtKB-ARBA"/>
</dbReference>
<comment type="subcellular location">
    <subcellularLocation>
        <location evidence="1">Cell envelope</location>
    </subcellularLocation>
</comment>
<dbReference type="Gene3D" id="3.40.50.1980">
    <property type="entry name" value="Nitrogenase molybdenum iron protein domain"/>
    <property type="match status" value="2"/>
</dbReference>
<keyword evidence="3" id="KW-0813">Transport</keyword>
<evidence type="ECO:0000256" key="2">
    <source>
        <dbReference type="ARBA" id="ARBA00008814"/>
    </source>
</evidence>
<dbReference type="Proteomes" id="UP000596977">
    <property type="component" value="Unassembled WGS sequence"/>
</dbReference>
<comment type="similarity">
    <text evidence="2">Belongs to the bacterial solute-binding protein 8 family.</text>
</comment>
<proteinExistence type="inferred from homology"/>
<feature type="domain" description="Fe/B12 periplasmic-binding" evidence="7">
    <location>
        <begin position="48"/>
        <end position="309"/>
    </location>
</feature>
<dbReference type="RefSeq" id="WP_206513453.1">
    <property type="nucleotide sequence ID" value="NZ_BMKB01000003.1"/>
</dbReference>
<dbReference type="PROSITE" id="PS50983">
    <property type="entry name" value="FE_B12_PBP"/>
    <property type="match status" value="1"/>
</dbReference>
<keyword evidence="4" id="KW-0408">Iron</keyword>
<name>A0A916REN5_9HYPH</name>
<dbReference type="PANTHER" id="PTHR30532:SF28">
    <property type="entry name" value="PETROBACTIN-BINDING PROTEIN YCLQ"/>
    <property type="match status" value="1"/>
</dbReference>
<reference evidence="8 9" key="1">
    <citation type="journal article" date="2014" name="Int. J. Syst. Evol. Microbiol.">
        <title>Complete genome sequence of Corynebacterium casei LMG S-19264T (=DSM 44701T), isolated from a smear-ripened cheese.</title>
        <authorList>
            <consortium name="US DOE Joint Genome Institute (JGI-PGF)"/>
            <person name="Walter F."/>
            <person name="Albersmeier A."/>
            <person name="Kalinowski J."/>
            <person name="Ruckert C."/>
        </authorList>
    </citation>
    <scope>NUCLEOTIDE SEQUENCE [LARGE SCALE GENOMIC DNA]</scope>
    <source>
        <strain evidence="8 9">CGMCC 1.15896</strain>
    </source>
</reference>
<accession>A0A916REN5</accession>
<evidence type="ECO:0000256" key="4">
    <source>
        <dbReference type="ARBA" id="ARBA00022496"/>
    </source>
</evidence>
<keyword evidence="4" id="KW-0410">Iron transport</keyword>
<keyword evidence="5 6" id="KW-0732">Signal</keyword>
<evidence type="ECO:0000259" key="7">
    <source>
        <dbReference type="PROSITE" id="PS50983"/>
    </source>
</evidence>
<feature type="signal peptide" evidence="6">
    <location>
        <begin position="1"/>
        <end position="28"/>
    </location>
</feature>
<evidence type="ECO:0000256" key="3">
    <source>
        <dbReference type="ARBA" id="ARBA00022448"/>
    </source>
</evidence>
<dbReference type="EMBL" id="BMKB01000003">
    <property type="protein sequence ID" value="GGA51168.1"/>
    <property type="molecule type" value="Genomic_DNA"/>
</dbReference>
<keyword evidence="4" id="KW-0406">Ion transport</keyword>
<evidence type="ECO:0000256" key="6">
    <source>
        <dbReference type="SAM" id="SignalP"/>
    </source>
</evidence>
<evidence type="ECO:0000256" key="1">
    <source>
        <dbReference type="ARBA" id="ARBA00004196"/>
    </source>
</evidence>